<dbReference type="RefSeq" id="WP_176106165.1">
    <property type="nucleotide sequence ID" value="NZ_JAALDK010000001.1"/>
</dbReference>
<dbReference type="Gene3D" id="3.30.420.10">
    <property type="entry name" value="Ribonuclease H-like superfamily/Ribonuclease H"/>
    <property type="match status" value="1"/>
</dbReference>
<feature type="compositionally biased region" description="Polar residues" evidence="1">
    <location>
        <begin position="560"/>
        <end position="574"/>
    </location>
</feature>
<feature type="compositionally biased region" description="Low complexity" evidence="1">
    <location>
        <begin position="538"/>
        <end position="556"/>
    </location>
</feature>
<proteinExistence type="predicted"/>
<feature type="compositionally biased region" description="Basic and acidic residues" evidence="1">
    <location>
        <begin position="511"/>
        <end position="524"/>
    </location>
</feature>
<feature type="region of interest" description="Disordered" evidence="1">
    <location>
        <begin position="490"/>
        <end position="591"/>
    </location>
</feature>
<name>A0A7Y6MWB7_9BURK</name>
<evidence type="ECO:0000313" key="2">
    <source>
        <dbReference type="EMBL" id="NUX99537.1"/>
    </source>
</evidence>
<dbReference type="GeneID" id="301100155"/>
<reference evidence="2 3" key="1">
    <citation type="submission" date="2020-02" db="EMBL/GenBank/DDBJ databases">
        <title>Paraburkholderia simonii sp. nov. and Paraburkholderia youngii sp. nov. Brazilian and Mexican Mimosa-associated rhizobia.</title>
        <authorList>
            <person name="Mavima L."/>
            <person name="Beukes C.W."/>
            <person name="Chan W.Y."/>
            <person name="Palmer M."/>
            <person name="De Meyer S.E."/>
            <person name="James E.K."/>
            <person name="Venter S.N."/>
            <person name="Steenkamp E.T."/>
        </authorList>
    </citation>
    <scope>NUCLEOTIDE SEQUENCE [LARGE SCALE GENOMIC DNA]</scope>
    <source>
        <strain evidence="2 3">JPY169</strain>
    </source>
</reference>
<evidence type="ECO:0000256" key="1">
    <source>
        <dbReference type="SAM" id="MobiDB-lite"/>
    </source>
</evidence>
<protein>
    <submittedName>
        <fullName evidence="2">Transcriptional antiterminator</fullName>
    </submittedName>
</protein>
<organism evidence="2 3">
    <name type="scientific">Paraburkholderia youngii</name>
    <dbReference type="NCBI Taxonomy" id="2782701"/>
    <lineage>
        <taxon>Bacteria</taxon>
        <taxon>Pseudomonadati</taxon>
        <taxon>Pseudomonadota</taxon>
        <taxon>Betaproteobacteria</taxon>
        <taxon>Burkholderiales</taxon>
        <taxon>Burkholderiaceae</taxon>
        <taxon>Paraburkholderia</taxon>
    </lineage>
</organism>
<dbReference type="EMBL" id="JAALDK010000001">
    <property type="protein sequence ID" value="NUX99537.1"/>
    <property type="molecule type" value="Genomic_DNA"/>
</dbReference>
<gene>
    <name evidence="2" type="ORF">G5S42_07345</name>
</gene>
<accession>A0A7Y6MWB7</accession>
<evidence type="ECO:0000313" key="3">
    <source>
        <dbReference type="Proteomes" id="UP000594380"/>
    </source>
</evidence>
<dbReference type="AlphaFoldDB" id="A0A7Y6MWB7"/>
<comment type="caution">
    <text evidence="2">The sequence shown here is derived from an EMBL/GenBank/DDBJ whole genome shotgun (WGS) entry which is preliminary data.</text>
</comment>
<dbReference type="GO" id="GO:0003676">
    <property type="term" value="F:nucleic acid binding"/>
    <property type="evidence" value="ECO:0007669"/>
    <property type="project" value="InterPro"/>
</dbReference>
<sequence length="610" mass="69051">MTEDALLPAFADIGTSQHYQTNRRGRRTEKYETYQMNEQDIKNIKFSIKKHYFKNPTATLADTFSWMLGNYYSYLDGNGKSDNKPLGERPSDHQFRQVVKRSFPLALILRKRKGKKDFNRDHNQHLTGALYDAIGAGHIYEIDATIADVWLVAKANPKNIIGKPTMYLIYDRWSRLCVGFYVGLESASWESAMQAILSIAEDKQALCRKHDIPYDPSDYPADGIFPSKFLGDCAEMISRNSNRICEGMEGTIINASPLSPQTKGTVECGFRLTHVRIASVVPGYDPPSNAKRRRGKHFKNDACLTVDQFTSVILLSIRLHNHTLMKNYQASPEVILRTRPVPIELWNDSVITRVGKIQRYSEDYLHLRLLPRSEGKITERGILFKHCYYSCPELEKKGWFIAAANRGRSDVSVSFDRRLVDTIVAYDPNDGKLAYRCKLTKRSECYKGYSFPEVEYVIRKLKEVIADDEQDNQQRRSDFRKDTSAITVPAHAAMKVATKGRSRSSRTADTASERSAEKTARRQTEAAMPNIGGEDQDVAGCEASGSSSSVVAVPSETKQFDASNGNRKVSSSVDPGSYPHDKNVENVPKPISIEKRLALKRQELQREFQK</sequence>
<dbReference type="Proteomes" id="UP000594380">
    <property type="component" value="Unassembled WGS sequence"/>
</dbReference>
<dbReference type="InterPro" id="IPR036397">
    <property type="entry name" value="RNaseH_sf"/>
</dbReference>